<reference evidence="3" key="1">
    <citation type="submission" date="2020-06" db="EMBL/GenBank/DDBJ databases">
        <title>Draft genomic sequecing of Geomonas sp. Red745.</title>
        <authorList>
            <person name="Itoh H."/>
            <person name="Xu Z.X."/>
            <person name="Ushijima N."/>
            <person name="Masuda Y."/>
            <person name="Shiratori Y."/>
            <person name="Senoo K."/>
        </authorList>
    </citation>
    <scope>NUCLEOTIDE SEQUENCE [LARGE SCALE GENOMIC DNA]</scope>
    <source>
        <strain evidence="3">Red745</strain>
    </source>
</reference>
<comment type="caution">
    <text evidence="2">The sequence shown here is derived from an EMBL/GenBank/DDBJ whole genome shotgun (WGS) entry which is preliminary data.</text>
</comment>
<organism evidence="2 3">
    <name type="scientific">Geomonas limicola</name>
    <dbReference type="NCBI Taxonomy" id="2740186"/>
    <lineage>
        <taxon>Bacteria</taxon>
        <taxon>Pseudomonadati</taxon>
        <taxon>Thermodesulfobacteriota</taxon>
        <taxon>Desulfuromonadia</taxon>
        <taxon>Geobacterales</taxon>
        <taxon>Geobacteraceae</taxon>
        <taxon>Geomonas</taxon>
    </lineage>
</organism>
<evidence type="ECO:0000313" key="3">
    <source>
        <dbReference type="Proteomes" id="UP000587586"/>
    </source>
</evidence>
<sequence>MPKRKISNWKRMYELAAGAYYAKKLMRGEDLTPEERHAIAELLCPEMFKPSKKAAHRPAGTTRTGDRNRRLCQQYVALYDKSGSDSAFATLAEVHGMSVAAVRKVVSGEELERAKELLMESPLRRFIRIGPPQGQQAGVGTISPDDQQEKN</sequence>
<evidence type="ECO:0000313" key="2">
    <source>
        <dbReference type="EMBL" id="GFO68688.1"/>
    </source>
</evidence>
<feature type="region of interest" description="Disordered" evidence="1">
    <location>
        <begin position="129"/>
        <end position="151"/>
    </location>
</feature>
<gene>
    <name evidence="2" type="ORF">GMLC_22670</name>
</gene>
<dbReference type="RefSeq" id="WP_183361242.1">
    <property type="nucleotide sequence ID" value="NZ_BLXZ01000004.1"/>
</dbReference>
<proteinExistence type="predicted"/>
<protein>
    <submittedName>
        <fullName evidence="2">Uncharacterized protein</fullName>
    </submittedName>
</protein>
<accession>A0A6V8N7Z3</accession>
<dbReference type="Proteomes" id="UP000587586">
    <property type="component" value="Unassembled WGS sequence"/>
</dbReference>
<keyword evidence="3" id="KW-1185">Reference proteome</keyword>
<dbReference type="EMBL" id="BLXZ01000004">
    <property type="protein sequence ID" value="GFO68688.1"/>
    <property type="molecule type" value="Genomic_DNA"/>
</dbReference>
<evidence type="ECO:0000256" key="1">
    <source>
        <dbReference type="SAM" id="MobiDB-lite"/>
    </source>
</evidence>
<name>A0A6V8N7Z3_9BACT</name>
<dbReference type="AlphaFoldDB" id="A0A6V8N7Z3"/>